<feature type="non-terminal residue" evidence="2">
    <location>
        <position position="1"/>
    </location>
</feature>
<dbReference type="AlphaFoldDB" id="A0A146LY71"/>
<reference evidence="2" key="1">
    <citation type="journal article" date="2016" name="Gigascience">
        <title>De novo construction of an expanded transcriptome assembly for the western tarnished plant bug, Lygus hesperus.</title>
        <authorList>
            <person name="Tassone E.E."/>
            <person name="Geib S.M."/>
            <person name="Hall B."/>
            <person name="Fabrick J.A."/>
            <person name="Brent C.S."/>
            <person name="Hull J.J."/>
        </authorList>
    </citation>
    <scope>NUCLEOTIDE SEQUENCE</scope>
</reference>
<feature type="region of interest" description="Disordered" evidence="1">
    <location>
        <begin position="1"/>
        <end position="100"/>
    </location>
</feature>
<evidence type="ECO:0000256" key="1">
    <source>
        <dbReference type="SAM" id="MobiDB-lite"/>
    </source>
</evidence>
<feature type="compositionally biased region" description="Basic and acidic residues" evidence="1">
    <location>
        <begin position="16"/>
        <end position="32"/>
    </location>
</feature>
<protein>
    <submittedName>
        <fullName evidence="2">Uncharacterized protein</fullName>
    </submittedName>
</protein>
<dbReference type="EMBL" id="GDHC01006085">
    <property type="protein sequence ID" value="JAQ12544.1"/>
    <property type="molecule type" value="Transcribed_RNA"/>
</dbReference>
<proteinExistence type="predicted"/>
<accession>A0A146LY71</accession>
<organism evidence="2">
    <name type="scientific">Lygus hesperus</name>
    <name type="common">Western plant bug</name>
    <dbReference type="NCBI Taxonomy" id="30085"/>
    <lineage>
        <taxon>Eukaryota</taxon>
        <taxon>Metazoa</taxon>
        <taxon>Ecdysozoa</taxon>
        <taxon>Arthropoda</taxon>
        <taxon>Hexapoda</taxon>
        <taxon>Insecta</taxon>
        <taxon>Pterygota</taxon>
        <taxon>Neoptera</taxon>
        <taxon>Paraneoptera</taxon>
        <taxon>Hemiptera</taxon>
        <taxon>Heteroptera</taxon>
        <taxon>Panheteroptera</taxon>
        <taxon>Cimicomorpha</taxon>
        <taxon>Miridae</taxon>
        <taxon>Mirini</taxon>
        <taxon>Lygus</taxon>
    </lineage>
</organism>
<evidence type="ECO:0000313" key="2">
    <source>
        <dbReference type="EMBL" id="JAQ12544.1"/>
    </source>
</evidence>
<sequence length="165" mass="18140">EGINRRGPNSINGWDSETHSSEENQSGHDRSMSHISETTSTHHANDRTPQDGSRPGGESHSEYQGTTYDNKPEGSGHGTSSENYGGNPYLPGQQPHIYEPGYKYPYQHNYGGHGDQPIGHFAGSICTHRDGDLKWVINSLGYPQLGRKAGKYPEIKFSRVCAVPC</sequence>
<gene>
    <name evidence="2" type="ORF">g.44383</name>
</gene>
<feature type="compositionally biased region" description="Polar residues" evidence="1">
    <location>
        <begin position="33"/>
        <end position="42"/>
    </location>
</feature>
<name>A0A146LY71_LYGHE</name>